<dbReference type="GO" id="GO:0008233">
    <property type="term" value="F:peptidase activity"/>
    <property type="evidence" value="ECO:0007669"/>
    <property type="project" value="InterPro"/>
</dbReference>
<evidence type="ECO:0000259" key="1">
    <source>
        <dbReference type="Pfam" id="PF01343"/>
    </source>
</evidence>
<dbReference type="Proteomes" id="UP000185544">
    <property type="component" value="Chromosome"/>
</dbReference>
<dbReference type="EMBL" id="CP016908">
    <property type="protein sequence ID" value="APR99788.1"/>
    <property type="molecule type" value="Genomic_DNA"/>
</dbReference>
<dbReference type="Gene3D" id="6.20.330.10">
    <property type="match status" value="1"/>
</dbReference>
<feature type="domain" description="Peptidase S49" evidence="1">
    <location>
        <begin position="125"/>
        <end position="276"/>
    </location>
</feature>
<sequence length="610" mass="65736">MFSLSRSIRRIGAIGCGILWMVEGGCRGRPLSFSAHPYSSVAVEEAGRSTKGIIAQVDLTAGIPEQGGGSPWALSPSRISFDAFVKRMEEVFARSDVRGVYVNFGDAQFGFARALEVGTLLGQIRKNHVPVVCYAEELTNATMMAAAEGCTQIYVSPAGTVGTVGIGAQVVYMRRLLSDQLHLSVDILQVGKFKGAEEPLTRDGPSEEAQATLRSTLTDIRVQWLDRIQRGRSSEKTVAAAEDGPYAPDKAMELGLIDAVGYKQQAQEAIQKLAGVTRMEPCFGTDRNDNRFDWGILVQMLTNNKGLSLSAPVALVRAVGNISMGETNGLSTGGISEKELSRVLARLEQDDAVKAVVLRVDSPGGSALASDLLWNQMMRLRRKKVLVASIGDMAASGGYYLASAAQWIYASPTSIVGSIGVVGGKIGIGKALEHLGIHTETFVPYGVSLQAINRSVYMSPLVEWDDATRMRILEGFVATYTLFVHRVATGRELPPAKIQEVAEGRIFGGREGKEKGLVDELGGLREAIARARMEAKLPADAVVETVEVGSPLLQMMTLVGGGADEFAHAVNVKTTALELFSKWLPLVSLEPFAQRDELVMTVLPYFLQVR</sequence>
<dbReference type="Gene3D" id="3.90.226.10">
    <property type="entry name" value="2-enoyl-CoA Hydratase, Chain A, domain 1"/>
    <property type="match status" value="3"/>
</dbReference>
<dbReference type="InterPro" id="IPR047272">
    <property type="entry name" value="S49_SppA_C"/>
</dbReference>
<dbReference type="RefSeq" id="WP_075276437.1">
    <property type="nucleotide sequence ID" value="NZ_CP016908.1"/>
</dbReference>
<dbReference type="CDD" id="cd07023">
    <property type="entry name" value="S49_Sppa_N_C"/>
    <property type="match status" value="1"/>
</dbReference>
<proteinExistence type="predicted"/>
<evidence type="ECO:0000313" key="3">
    <source>
        <dbReference type="Proteomes" id="UP000185544"/>
    </source>
</evidence>
<dbReference type="Pfam" id="PF01343">
    <property type="entry name" value="Peptidase_S49"/>
    <property type="match status" value="2"/>
</dbReference>
<dbReference type="PANTHER" id="PTHR33209:SF2">
    <property type="entry name" value="CHROMOSOME UNDETERMINED SCAFFOLD_55, WHOLE GENOME SHOTGUN SEQUENCE"/>
    <property type="match status" value="1"/>
</dbReference>
<feature type="domain" description="Peptidase S49" evidence="1">
    <location>
        <begin position="381"/>
        <end position="537"/>
    </location>
</feature>
<dbReference type="AlphaFoldDB" id="A0A1L6MWJ5"/>
<dbReference type="STRING" id="1882918.BCY86_03185"/>
<keyword evidence="3" id="KW-1185">Reference proteome</keyword>
<dbReference type="GO" id="GO:0006508">
    <property type="term" value="P:proteolysis"/>
    <property type="evidence" value="ECO:0007669"/>
    <property type="project" value="InterPro"/>
</dbReference>
<accession>A0A1L6MWJ5</accession>
<organism evidence="2 3">
    <name type="scientific">Pajaroellobacter abortibovis</name>
    <dbReference type="NCBI Taxonomy" id="1882918"/>
    <lineage>
        <taxon>Bacteria</taxon>
        <taxon>Pseudomonadati</taxon>
        <taxon>Myxococcota</taxon>
        <taxon>Polyangia</taxon>
        <taxon>Polyangiales</taxon>
        <taxon>Polyangiaceae</taxon>
    </lineage>
</organism>
<dbReference type="SUPFAM" id="SSF52096">
    <property type="entry name" value="ClpP/crotonase"/>
    <property type="match status" value="2"/>
</dbReference>
<dbReference type="InterPro" id="IPR002142">
    <property type="entry name" value="Peptidase_S49"/>
</dbReference>
<dbReference type="KEGG" id="pabo:BCY86_03185"/>
<evidence type="ECO:0000313" key="2">
    <source>
        <dbReference type="EMBL" id="APR99788.1"/>
    </source>
</evidence>
<dbReference type="PANTHER" id="PTHR33209">
    <property type="entry name" value="PROTEASE 4"/>
    <property type="match status" value="1"/>
</dbReference>
<protein>
    <recommendedName>
        <fullName evidence="1">Peptidase S49 domain-containing protein</fullName>
    </recommendedName>
</protein>
<dbReference type="InterPro" id="IPR029045">
    <property type="entry name" value="ClpP/crotonase-like_dom_sf"/>
</dbReference>
<name>A0A1L6MWJ5_9BACT</name>
<gene>
    <name evidence="2" type="ORF">BCY86_03185</name>
</gene>
<reference evidence="2 3" key="1">
    <citation type="submission" date="2016-08" db="EMBL/GenBank/DDBJ databases">
        <title>Identification and validation of antigenic proteins from Pajaroellobacter abortibovis using de-novo genome sequence assembly and reverse vaccinology.</title>
        <authorList>
            <person name="Welly B.T."/>
            <person name="Miller M.R."/>
            <person name="Stott J.L."/>
            <person name="Blanchard M.T."/>
            <person name="Islas-Trejo A.D."/>
            <person name="O'Rourke S.M."/>
            <person name="Young A.E."/>
            <person name="Medrano J.F."/>
            <person name="Van Eenennaam A.L."/>
        </authorList>
    </citation>
    <scope>NUCLEOTIDE SEQUENCE [LARGE SCALE GENOMIC DNA]</scope>
    <source>
        <strain evidence="2 3">BTF92-0548A/99-0131</strain>
    </source>
</reference>
<dbReference type="OrthoDB" id="9764363at2"/>